<sequence>MSRSLSRLGEQRTRTQLLLVLGITQIALGSVIVAVSFAALAITNSAKIRHSCPFWAGFS</sequence>
<keyword evidence="8" id="KW-1185">Reference proteome</keyword>
<evidence type="ECO:0000256" key="2">
    <source>
        <dbReference type="ARBA" id="ARBA00022692"/>
    </source>
</evidence>
<evidence type="ECO:0000313" key="8">
    <source>
        <dbReference type="Proteomes" id="UP000287033"/>
    </source>
</evidence>
<accession>A0A401TFM2</accession>
<comment type="similarity">
    <text evidence="5">Belongs to the ENTREP family.</text>
</comment>
<dbReference type="STRING" id="137246.A0A401TFM2"/>
<comment type="caution">
    <text evidence="7">The sequence shown here is derived from an EMBL/GenBank/DDBJ whole genome shotgun (WGS) entry which is preliminary data.</text>
</comment>
<protein>
    <submittedName>
        <fullName evidence="7">Uncharacterized protein</fullName>
    </submittedName>
</protein>
<dbReference type="PANTHER" id="PTHR17615">
    <property type="entry name" value="PROTEIN FAM189A"/>
    <property type="match status" value="1"/>
</dbReference>
<organism evidence="7 8">
    <name type="scientific">Chiloscyllium punctatum</name>
    <name type="common">Brownbanded bambooshark</name>
    <name type="synonym">Hemiscyllium punctatum</name>
    <dbReference type="NCBI Taxonomy" id="137246"/>
    <lineage>
        <taxon>Eukaryota</taxon>
        <taxon>Metazoa</taxon>
        <taxon>Chordata</taxon>
        <taxon>Craniata</taxon>
        <taxon>Vertebrata</taxon>
        <taxon>Chondrichthyes</taxon>
        <taxon>Elasmobranchii</taxon>
        <taxon>Galeomorphii</taxon>
        <taxon>Galeoidea</taxon>
        <taxon>Orectolobiformes</taxon>
        <taxon>Hemiscylliidae</taxon>
        <taxon>Chiloscyllium</taxon>
    </lineage>
</organism>
<keyword evidence="4 6" id="KW-0472">Membrane</keyword>
<keyword evidence="2 6" id="KW-0812">Transmembrane</keyword>
<dbReference type="GO" id="GO:0016020">
    <property type="term" value="C:membrane"/>
    <property type="evidence" value="ECO:0007669"/>
    <property type="project" value="UniProtKB-SubCell"/>
</dbReference>
<evidence type="ECO:0000256" key="1">
    <source>
        <dbReference type="ARBA" id="ARBA00004141"/>
    </source>
</evidence>
<name>A0A401TFM2_CHIPU</name>
<feature type="non-terminal residue" evidence="7">
    <location>
        <position position="59"/>
    </location>
</feature>
<evidence type="ECO:0000256" key="6">
    <source>
        <dbReference type="SAM" id="Phobius"/>
    </source>
</evidence>
<evidence type="ECO:0000256" key="5">
    <source>
        <dbReference type="ARBA" id="ARBA00034309"/>
    </source>
</evidence>
<evidence type="ECO:0000256" key="3">
    <source>
        <dbReference type="ARBA" id="ARBA00022989"/>
    </source>
</evidence>
<dbReference type="PANTHER" id="PTHR17615:SF9">
    <property type="entry name" value="PROTEIN FAM189A1"/>
    <property type="match status" value="1"/>
</dbReference>
<dbReference type="InterPro" id="IPR030431">
    <property type="entry name" value="ENTREP1-3"/>
</dbReference>
<reference evidence="7 8" key="1">
    <citation type="journal article" date="2018" name="Nat. Ecol. Evol.">
        <title>Shark genomes provide insights into elasmobranch evolution and the origin of vertebrates.</title>
        <authorList>
            <person name="Hara Y"/>
            <person name="Yamaguchi K"/>
            <person name="Onimaru K"/>
            <person name="Kadota M"/>
            <person name="Koyanagi M"/>
            <person name="Keeley SD"/>
            <person name="Tatsumi K"/>
            <person name="Tanaka K"/>
            <person name="Motone F"/>
            <person name="Kageyama Y"/>
            <person name="Nozu R"/>
            <person name="Adachi N"/>
            <person name="Nishimura O"/>
            <person name="Nakagawa R"/>
            <person name="Tanegashima C"/>
            <person name="Kiyatake I"/>
            <person name="Matsumoto R"/>
            <person name="Murakumo K"/>
            <person name="Nishida K"/>
            <person name="Terakita A"/>
            <person name="Kuratani S"/>
            <person name="Sato K"/>
            <person name="Hyodo S Kuraku.S."/>
        </authorList>
    </citation>
    <scope>NUCLEOTIDE SEQUENCE [LARGE SCALE GENOMIC DNA]</scope>
</reference>
<evidence type="ECO:0000313" key="7">
    <source>
        <dbReference type="EMBL" id="GCC41447.1"/>
    </source>
</evidence>
<proteinExistence type="inferred from homology"/>
<dbReference type="OrthoDB" id="10036151at2759"/>
<dbReference type="Pfam" id="PF04103">
    <property type="entry name" value="CD20"/>
    <property type="match status" value="1"/>
</dbReference>
<feature type="transmembrane region" description="Helical" evidence="6">
    <location>
        <begin position="20"/>
        <end position="42"/>
    </location>
</feature>
<comment type="subcellular location">
    <subcellularLocation>
        <location evidence="1">Membrane</location>
        <topology evidence="1">Multi-pass membrane protein</topology>
    </subcellularLocation>
</comment>
<keyword evidence="3 6" id="KW-1133">Transmembrane helix</keyword>
<gene>
    <name evidence="7" type="ORF">chiPu_0025443</name>
</gene>
<dbReference type="EMBL" id="BEZZ01058736">
    <property type="protein sequence ID" value="GCC41447.1"/>
    <property type="molecule type" value="Genomic_DNA"/>
</dbReference>
<dbReference type="AlphaFoldDB" id="A0A401TFM2"/>
<evidence type="ECO:0000256" key="4">
    <source>
        <dbReference type="ARBA" id="ARBA00023136"/>
    </source>
</evidence>
<dbReference type="Proteomes" id="UP000287033">
    <property type="component" value="Unassembled WGS sequence"/>
</dbReference>
<dbReference type="InterPro" id="IPR007237">
    <property type="entry name" value="CD20-like"/>
</dbReference>